<dbReference type="EMBL" id="GL348716">
    <property type="protein sequence ID" value="EFH56971.1"/>
    <property type="molecule type" value="Genomic_DNA"/>
</dbReference>
<proteinExistence type="predicted"/>
<keyword evidence="4" id="KW-1185">Reference proteome</keyword>
<dbReference type="SUPFAM" id="SSF50249">
    <property type="entry name" value="Nucleic acid-binding proteins"/>
    <property type="match status" value="2"/>
</dbReference>
<protein>
    <submittedName>
        <fullName evidence="3">Predicted protein</fullName>
    </submittedName>
</protein>
<name>D7LBI8_ARALL</name>
<dbReference type="Gramene" id="Al_scaffold_0004_698">
    <property type="protein sequence ID" value="Al_scaffold_0004_698"/>
    <property type="gene ID" value="Al_scaffold_0004_698"/>
</dbReference>
<feature type="compositionally biased region" description="Acidic residues" evidence="1">
    <location>
        <begin position="123"/>
        <end position="167"/>
    </location>
</feature>
<feature type="compositionally biased region" description="Acidic residues" evidence="1">
    <location>
        <begin position="175"/>
        <end position="195"/>
    </location>
</feature>
<dbReference type="STRING" id="81972.D7LBI8"/>
<evidence type="ECO:0000313" key="3">
    <source>
        <dbReference type="EMBL" id="EFH56971.1"/>
    </source>
</evidence>
<feature type="domain" description="Replication protein A 70 kDa DNA-binding subunit B/D first OB fold" evidence="2">
    <location>
        <begin position="10"/>
        <end position="77"/>
    </location>
</feature>
<evidence type="ECO:0000313" key="4">
    <source>
        <dbReference type="Proteomes" id="UP000008694"/>
    </source>
</evidence>
<dbReference type="CDD" id="cd04481">
    <property type="entry name" value="RPA1_DBD_B_like"/>
    <property type="match status" value="1"/>
</dbReference>
<feature type="region of interest" description="Disordered" evidence="1">
    <location>
        <begin position="114"/>
        <end position="195"/>
    </location>
</feature>
<evidence type="ECO:0000256" key="1">
    <source>
        <dbReference type="SAM" id="MobiDB-lite"/>
    </source>
</evidence>
<reference evidence="4" key="1">
    <citation type="journal article" date="2011" name="Nat. Genet.">
        <title>The Arabidopsis lyrata genome sequence and the basis of rapid genome size change.</title>
        <authorList>
            <person name="Hu T.T."/>
            <person name="Pattyn P."/>
            <person name="Bakker E.G."/>
            <person name="Cao J."/>
            <person name="Cheng J.-F."/>
            <person name="Clark R.M."/>
            <person name="Fahlgren N."/>
            <person name="Fawcett J.A."/>
            <person name="Grimwood J."/>
            <person name="Gundlach H."/>
            <person name="Haberer G."/>
            <person name="Hollister J.D."/>
            <person name="Ossowski S."/>
            <person name="Ottilar R.P."/>
            <person name="Salamov A.A."/>
            <person name="Schneeberger K."/>
            <person name="Spannagl M."/>
            <person name="Wang X."/>
            <person name="Yang L."/>
            <person name="Nasrallah M.E."/>
            <person name="Bergelson J."/>
            <person name="Carrington J.C."/>
            <person name="Gaut B.S."/>
            <person name="Schmutz J."/>
            <person name="Mayer K.F.X."/>
            <person name="Van de Peer Y."/>
            <person name="Grigoriev I.V."/>
            <person name="Nordborg M."/>
            <person name="Weigel D."/>
            <person name="Guo Y.-L."/>
        </authorList>
    </citation>
    <scope>NUCLEOTIDE SEQUENCE [LARGE SCALE GENOMIC DNA]</scope>
    <source>
        <strain evidence="4">cv. MN47</strain>
    </source>
</reference>
<dbReference type="Gene3D" id="2.40.50.140">
    <property type="entry name" value="Nucleic acid-binding proteins"/>
    <property type="match status" value="2"/>
</dbReference>
<accession>D7LBI8</accession>
<organism evidence="4">
    <name type="scientific">Arabidopsis lyrata subsp. lyrata</name>
    <name type="common">Lyre-leaved rock-cress</name>
    <dbReference type="NCBI Taxonomy" id="81972"/>
    <lineage>
        <taxon>Eukaryota</taxon>
        <taxon>Viridiplantae</taxon>
        <taxon>Streptophyta</taxon>
        <taxon>Embryophyta</taxon>
        <taxon>Tracheophyta</taxon>
        <taxon>Spermatophyta</taxon>
        <taxon>Magnoliopsida</taxon>
        <taxon>eudicotyledons</taxon>
        <taxon>Gunneridae</taxon>
        <taxon>Pentapetalae</taxon>
        <taxon>rosids</taxon>
        <taxon>malvids</taxon>
        <taxon>Brassicales</taxon>
        <taxon>Brassicaceae</taxon>
        <taxon>Camelineae</taxon>
        <taxon>Arabidopsis</taxon>
    </lineage>
</organism>
<dbReference type="InterPro" id="IPR003871">
    <property type="entry name" value="RFA1B/D_OB_1st"/>
</dbReference>
<sequence>MHHEECELGTSLEVILSDSKGTKVQASFRGCAYHRYASKISPGDWFDFKDFKVVEQYGSCRATNHRYKIIVPYSTEIDIASVMRDDCFFDFVDFKKITLIKTCLKPPGDIVKTVSTGPLDGYNSDDVEELTGDGDSDEESCTEDEGCVEDDPEYQIDNDEEDTDTDEVNDRIASTDDDASEVSEDDDCAAESDDDFYEVEEDDYEDGVEDDEEDVDSKYSAVSESEEENLDGCDGKTIEERKTDKLDDYSVHHKISFDLRDSSNNVLKCELVGYEAVNFYKSFKKWQYDVIICVIRWGVVDVFQDKRTITATECTQIRLNPGIPEVAEFRTSISRKRTRTSVPKKK</sequence>
<dbReference type="HOGENOM" id="CLU_716390_0_0_1"/>
<gene>
    <name evidence="3" type="ORF">ARALYDRAFT_667979</name>
</gene>
<dbReference type="InterPro" id="IPR012340">
    <property type="entry name" value="NA-bd_OB-fold"/>
</dbReference>
<dbReference type="Proteomes" id="UP000008694">
    <property type="component" value="Unassembled WGS sequence"/>
</dbReference>
<dbReference type="Pfam" id="PF02721">
    <property type="entry name" value="DUF223"/>
    <property type="match status" value="1"/>
</dbReference>
<dbReference type="AlphaFoldDB" id="D7LBI8"/>
<evidence type="ECO:0000259" key="2">
    <source>
        <dbReference type="Pfam" id="PF02721"/>
    </source>
</evidence>